<evidence type="ECO:0000256" key="2">
    <source>
        <dbReference type="ARBA" id="ARBA00023315"/>
    </source>
</evidence>
<dbReference type="GO" id="GO:0005737">
    <property type="term" value="C:cytoplasm"/>
    <property type="evidence" value="ECO:0007669"/>
    <property type="project" value="TreeGrafter"/>
</dbReference>
<dbReference type="PANTHER" id="PTHR43792:SF8">
    <property type="entry name" value="[RIBOSOMAL PROTEIN US5]-ALANINE N-ACETYLTRANSFERASE"/>
    <property type="match status" value="1"/>
</dbReference>
<dbReference type="Proteomes" id="UP000198403">
    <property type="component" value="Unassembled WGS sequence"/>
</dbReference>
<organism evidence="5 6">
    <name type="scientific">Blastococcus mobilis</name>
    <dbReference type="NCBI Taxonomy" id="1938746"/>
    <lineage>
        <taxon>Bacteria</taxon>
        <taxon>Bacillati</taxon>
        <taxon>Actinomycetota</taxon>
        <taxon>Actinomycetes</taxon>
        <taxon>Geodermatophilales</taxon>
        <taxon>Geodermatophilaceae</taxon>
        <taxon>Blastococcus</taxon>
    </lineage>
</organism>
<accession>A0A238W3T2</accession>
<evidence type="ECO:0000313" key="5">
    <source>
        <dbReference type="EMBL" id="SNR41057.1"/>
    </source>
</evidence>
<name>A0A238W3T2_9ACTN</name>
<evidence type="ECO:0000259" key="4">
    <source>
        <dbReference type="PROSITE" id="PS51186"/>
    </source>
</evidence>
<keyword evidence="6" id="KW-1185">Reference proteome</keyword>
<feature type="domain" description="N-acetyltransferase" evidence="4">
    <location>
        <begin position="28"/>
        <end position="185"/>
    </location>
</feature>
<dbReference type="PROSITE" id="PS51186">
    <property type="entry name" value="GNAT"/>
    <property type="match status" value="1"/>
</dbReference>
<evidence type="ECO:0000256" key="3">
    <source>
        <dbReference type="ARBA" id="ARBA00038502"/>
    </source>
</evidence>
<proteinExistence type="inferred from homology"/>
<dbReference type="Pfam" id="PF13302">
    <property type="entry name" value="Acetyltransf_3"/>
    <property type="match status" value="1"/>
</dbReference>
<reference evidence="5 6" key="1">
    <citation type="submission" date="2017-06" db="EMBL/GenBank/DDBJ databases">
        <authorList>
            <person name="Kim H.J."/>
            <person name="Triplett B.A."/>
        </authorList>
    </citation>
    <scope>NUCLEOTIDE SEQUENCE [LARGE SCALE GENOMIC DNA]</scope>
    <source>
        <strain evidence="5 6">DSM 44272</strain>
    </source>
</reference>
<keyword evidence="2" id="KW-0012">Acyltransferase</keyword>
<dbReference type="GO" id="GO:0008999">
    <property type="term" value="F:protein-N-terminal-alanine acetyltransferase activity"/>
    <property type="evidence" value="ECO:0007669"/>
    <property type="project" value="TreeGrafter"/>
</dbReference>
<sequence>MHPGWPARLSWGPVELHPLRRRDAVEWSRLRVANEDWLSRWEPSHGLPWRARHTPAAYRAMRRVVARRARLGTSLPFAIRVEGRLAGQVTLDNIVRGALRSGYLGYWIDRSVAGRGMASLAVALVCDHAFGPVGLHRVEADIRPENLPSRRLVERLAFRREGLLRRYLDIDGDWRDHISYALLAEDLPGGVLAHWQRRVPG</sequence>
<dbReference type="PANTHER" id="PTHR43792">
    <property type="entry name" value="GNAT FAMILY, PUTATIVE (AFU_ORTHOLOGUE AFUA_3G00765)-RELATED-RELATED"/>
    <property type="match status" value="1"/>
</dbReference>
<gene>
    <name evidence="5" type="ORF">SAMN06272737_10672</name>
</gene>
<dbReference type="InterPro" id="IPR000182">
    <property type="entry name" value="GNAT_dom"/>
</dbReference>
<dbReference type="SUPFAM" id="SSF55729">
    <property type="entry name" value="Acyl-CoA N-acyltransferases (Nat)"/>
    <property type="match status" value="1"/>
</dbReference>
<evidence type="ECO:0000256" key="1">
    <source>
        <dbReference type="ARBA" id="ARBA00022679"/>
    </source>
</evidence>
<comment type="similarity">
    <text evidence="3">Belongs to the acetyltransferase family. RimJ subfamily.</text>
</comment>
<dbReference type="AlphaFoldDB" id="A0A238W3T2"/>
<dbReference type="InterPro" id="IPR051531">
    <property type="entry name" value="N-acetyltransferase"/>
</dbReference>
<dbReference type="InterPro" id="IPR016181">
    <property type="entry name" value="Acyl_CoA_acyltransferase"/>
</dbReference>
<dbReference type="Gene3D" id="3.40.630.30">
    <property type="match status" value="1"/>
</dbReference>
<dbReference type="EMBL" id="FZNO01000006">
    <property type="protein sequence ID" value="SNR41057.1"/>
    <property type="molecule type" value="Genomic_DNA"/>
</dbReference>
<protein>
    <submittedName>
        <fullName evidence="5">Ribosomal-protein-alanine N-acetyltransferase</fullName>
    </submittedName>
</protein>
<evidence type="ECO:0000313" key="6">
    <source>
        <dbReference type="Proteomes" id="UP000198403"/>
    </source>
</evidence>
<dbReference type="OrthoDB" id="5242221at2"/>
<keyword evidence="1 5" id="KW-0808">Transferase</keyword>